<name>J9CF91_9ZZZZ</name>
<dbReference type="AlphaFoldDB" id="J9CF91"/>
<reference evidence="1" key="1">
    <citation type="journal article" date="2012" name="PLoS ONE">
        <title>Gene sets for utilization of primary and secondary nutrition supplies in the distal gut of endangered iberian lynx.</title>
        <authorList>
            <person name="Alcaide M."/>
            <person name="Messina E."/>
            <person name="Richter M."/>
            <person name="Bargiela R."/>
            <person name="Peplies J."/>
            <person name="Huws S.A."/>
            <person name="Newbold C.J."/>
            <person name="Golyshin P.N."/>
            <person name="Simon M.A."/>
            <person name="Lopez G."/>
            <person name="Yakimov M.M."/>
            <person name="Ferrer M."/>
        </authorList>
    </citation>
    <scope>NUCLEOTIDE SEQUENCE</scope>
</reference>
<organism evidence="1">
    <name type="scientific">gut metagenome</name>
    <dbReference type="NCBI Taxonomy" id="749906"/>
    <lineage>
        <taxon>unclassified sequences</taxon>
        <taxon>metagenomes</taxon>
        <taxon>organismal metagenomes</taxon>
    </lineage>
</organism>
<accession>J9CF91</accession>
<dbReference type="EMBL" id="AMCI01004162">
    <property type="protein sequence ID" value="EJW98660.1"/>
    <property type="molecule type" value="Genomic_DNA"/>
</dbReference>
<evidence type="ECO:0000313" key="1">
    <source>
        <dbReference type="EMBL" id="EJW98660.1"/>
    </source>
</evidence>
<proteinExistence type="predicted"/>
<comment type="caution">
    <text evidence="1">The sequence shown here is derived from an EMBL/GenBank/DDBJ whole genome shotgun (WGS) entry which is preliminary data.</text>
</comment>
<protein>
    <submittedName>
        <fullName evidence="1">Uncharacterized protein</fullName>
    </submittedName>
</protein>
<sequence length="43" mass="4780">MAEKDAGVVRSGFLFSRRAGSRLKNVFFSVQLNAVKYNNSFAP</sequence>
<gene>
    <name evidence="1" type="ORF">EVA_13233</name>
</gene>